<sequence length="531" mass="63648">MEKELKQIELWKVLYSNENLDISFLSSSIQKLKSSTNFFNKPKASMFGIEFESNLLYGYSYLNYYSIVYLIKAFYDNFLAQKNASNVIIYFDSSISNNIVSKVISYLNLKKCNVFVFDHREITPNMIKTLNSQNIEISFLIFEKNIISQKYYLSIFMDNLALSIFSQQRLIDYFYNDLEFINFGLDDVPVYINLEKFLMLNSSQKLPVQLHHFFDYEQFKGVILTENSSDFKFLKTLFNSSKIKFKISHNSYLFNYYNSAKKHTFKALSLFDNFLNFEVIFLIGNNNKLKIFIKQKNKFIWLNQYQVAYLFIKNEVLKWRKQEKKQILVPLESPQLLIELIDSFNFEALKVISFKDTKEVIFGFNNDSYLCDYNNTFKFSNISMMLLLIEILVKYKQNNNLLNLKLLKMKEHFAKSWVTLKTLKINPEQIELLKGNFPTTDLFINKKFEITHLENLEYKFQNHQYLFLICSTNKKLHPDLFFQWIISYDTLSKNLTVHCEFNFHKPINWFRKLQLMYFNKKFIKKVKRTYK</sequence>
<dbReference type="OrthoDB" id="9976044at2"/>
<dbReference type="NCBIfam" id="NF045968">
    <property type="entry name" value="mutase_MAG5620"/>
    <property type="match status" value="1"/>
</dbReference>
<dbReference type="AlphaFoldDB" id="A0A449B1C0"/>
<organism evidence="1 2">
    <name type="scientific">Mycoplasmopsis citelli</name>
    <dbReference type="NCBI Taxonomy" id="171281"/>
    <lineage>
        <taxon>Bacteria</taxon>
        <taxon>Bacillati</taxon>
        <taxon>Mycoplasmatota</taxon>
        <taxon>Mycoplasmoidales</taxon>
        <taxon>Metamycoplasmataceae</taxon>
        <taxon>Mycoplasmopsis</taxon>
    </lineage>
</organism>
<name>A0A449B1C0_9BACT</name>
<evidence type="ECO:0000313" key="1">
    <source>
        <dbReference type="EMBL" id="VEU74399.1"/>
    </source>
</evidence>
<dbReference type="KEGG" id="mcit:NCTC10181_00236"/>
<reference evidence="1 2" key="1">
    <citation type="submission" date="2019-01" db="EMBL/GenBank/DDBJ databases">
        <authorList>
            <consortium name="Pathogen Informatics"/>
        </authorList>
    </citation>
    <scope>NUCLEOTIDE SEQUENCE [LARGE SCALE GENOMIC DNA]</scope>
    <source>
        <strain evidence="1 2">NCTC10181</strain>
    </source>
</reference>
<protein>
    <submittedName>
        <fullName evidence="1">Uncharacterized protein</fullName>
    </submittedName>
</protein>
<dbReference type="EMBL" id="LR215036">
    <property type="protein sequence ID" value="VEU74399.1"/>
    <property type="molecule type" value="Genomic_DNA"/>
</dbReference>
<keyword evidence="2" id="KW-1185">Reference proteome</keyword>
<accession>A0A449B1C0</accession>
<evidence type="ECO:0000313" key="2">
    <source>
        <dbReference type="Proteomes" id="UP000290985"/>
    </source>
</evidence>
<dbReference type="RefSeq" id="WP_129725233.1">
    <property type="nucleotide sequence ID" value="NZ_LR215036.1"/>
</dbReference>
<dbReference type="Proteomes" id="UP000290985">
    <property type="component" value="Chromosome"/>
</dbReference>
<proteinExistence type="predicted"/>
<gene>
    <name evidence="1" type="ORF">NCTC10181_00236</name>
</gene>